<dbReference type="PROSITE" id="PS50943">
    <property type="entry name" value="HTH_CROC1"/>
    <property type="match status" value="1"/>
</dbReference>
<protein>
    <recommendedName>
        <fullName evidence="1">HTH cro/C1-type domain-containing protein</fullName>
    </recommendedName>
</protein>
<gene>
    <name evidence="2" type="ORF">SA2016_3741</name>
</gene>
<dbReference type="Gene3D" id="3.40.50.300">
    <property type="entry name" value="P-loop containing nucleotide triphosphate hydrolases"/>
    <property type="match status" value="1"/>
</dbReference>
<dbReference type="SMART" id="SM00530">
    <property type="entry name" value="HTH_XRE"/>
    <property type="match status" value="1"/>
</dbReference>
<evidence type="ECO:0000313" key="3">
    <source>
        <dbReference type="Proteomes" id="UP000070134"/>
    </source>
</evidence>
<dbReference type="InterPro" id="IPR010982">
    <property type="entry name" value="Lambda_DNA-bd_dom_sf"/>
</dbReference>
<dbReference type="PANTHER" id="PTHR47691">
    <property type="entry name" value="REGULATOR-RELATED"/>
    <property type="match status" value="1"/>
</dbReference>
<dbReference type="Gene3D" id="1.25.40.10">
    <property type="entry name" value="Tetratricopeptide repeat domain"/>
    <property type="match status" value="1"/>
</dbReference>
<dbReference type="STRING" id="37927.SA2016_3741"/>
<dbReference type="Proteomes" id="UP000070134">
    <property type="component" value="Chromosome"/>
</dbReference>
<dbReference type="InterPro" id="IPR027417">
    <property type="entry name" value="P-loop_NTPase"/>
</dbReference>
<name>A0A127A4I3_9MICC</name>
<dbReference type="OrthoDB" id="3691954at2"/>
<dbReference type="SUPFAM" id="SSF47413">
    <property type="entry name" value="lambda repressor-like DNA-binding domains"/>
    <property type="match status" value="1"/>
</dbReference>
<dbReference type="Gene3D" id="1.10.260.40">
    <property type="entry name" value="lambda repressor-like DNA-binding domains"/>
    <property type="match status" value="1"/>
</dbReference>
<sequence>MGADLELARELRRLRLAAGLTQEGLAERAGISVRAVSDAERGLRTRLYPGTATRIAAALGLDGTARNGFAALARGRSAPASELAPLPAPRTPLLGRVEALAGIVSLRPEPSTRLVTLIGTGGVGKTRLALAAASECAPSFDDGVAFVQLASCHDAKSAGLAIATAVGANTSRKTVVDMVCAAIGARRMLLVCDTCEQVPDAVPLIGELLARCPAATVLATSRAPLRLGAERLVPVEPLGPAPARELFAERAAAARPALDLAGSEPLVDEICARVQRVPLAIELAAARVAHLGLADLRDRLDSQLSVLTGGLVDDDARHRTIEATVEWSYGLLGARAQTAMAELAVFDGWTLAAPGQVLGTDPVPLVSDLVDHSLVGAPEPTAEHGRYRMLDVVREFAAAALAASGHEDAVRDRHGAWFLDAAGAASSAMRHADQHRVHREIAADLGNLRLAFDRLRSLGRGGDALRLATSLWMFWLWHGGFSEGRAWLRSALASPGDASPSLAATARWGASWLAYHQGDVAEARIHADALAALAEASGAIGERRNALTLHGMIALADRRLDRASGLLTEALDAARELAAPWILAVSTLNDGAGLTHIGRLDEASHRFAEARDRFAELGDDTYRARALRHLAAVRLLAGSPAAAREDLEESLAIVKAADDRWGFAETAEVLAHAAAAAGDAGRAGALEARAAVVRHSLGVVPHPFDAILADRHLGPLRGTEAFRRGWAEEAQGADPSWALQ</sequence>
<dbReference type="EMBL" id="CP014518">
    <property type="protein sequence ID" value="AMM34398.1"/>
    <property type="molecule type" value="Genomic_DNA"/>
</dbReference>
<dbReference type="CDD" id="cd00093">
    <property type="entry name" value="HTH_XRE"/>
    <property type="match status" value="1"/>
</dbReference>
<reference evidence="2 3" key="1">
    <citation type="submission" date="2016-02" db="EMBL/GenBank/DDBJ databases">
        <title>Complete genome of Sinomonas atrocyanea KCTC 3377.</title>
        <authorList>
            <person name="Kim K.M."/>
        </authorList>
    </citation>
    <scope>NUCLEOTIDE SEQUENCE [LARGE SCALE GENOMIC DNA]</scope>
    <source>
        <strain evidence="2 3">KCTC 3377</strain>
    </source>
</reference>
<accession>A0A127A4I3</accession>
<evidence type="ECO:0000313" key="2">
    <source>
        <dbReference type="EMBL" id="AMM34398.1"/>
    </source>
</evidence>
<dbReference type="SUPFAM" id="SSF52540">
    <property type="entry name" value="P-loop containing nucleoside triphosphate hydrolases"/>
    <property type="match status" value="1"/>
</dbReference>
<dbReference type="InterPro" id="IPR001387">
    <property type="entry name" value="Cro/C1-type_HTH"/>
</dbReference>
<keyword evidence="3" id="KW-1185">Reference proteome</keyword>
<dbReference type="AlphaFoldDB" id="A0A127A4I3"/>
<dbReference type="RefSeq" id="WP_066501038.1">
    <property type="nucleotide sequence ID" value="NZ_BJMO01000085.1"/>
</dbReference>
<dbReference type="PANTHER" id="PTHR47691:SF3">
    <property type="entry name" value="HTH-TYPE TRANSCRIPTIONAL REGULATOR RV0890C-RELATED"/>
    <property type="match status" value="1"/>
</dbReference>
<dbReference type="InterPro" id="IPR011990">
    <property type="entry name" value="TPR-like_helical_dom_sf"/>
</dbReference>
<organism evidence="2 3">
    <name type="scientific">Sinomonas atrocyanea</name>
    <dbReference type="NCBI Taxonomy" id="37927"/>
    <lineage>
        <taxon>Bacteria</taxon>
        <taxon>Bacillati</taxon>
        <taxon>Actinomycetota</taxon>
        <taxon>Actinomycetes</taxon>
        <taxon>Micrococcales</taxon>
        <taxon>Micrococcaceae</taxon>
        <taxon>Sinomonas</taxon>
    </lineage>
</organism>
<dbReference type="GO" id="GO:0003677">
    <property type="term" value="F:DNA binding"/>
    <property type="evidence" value="ECO:0007669"/>
    <property type="project" value="InterPro"/>
</dbReference>
<dbReference type="Pfam" id="PF13424">
    <property type="entry name" value="TPR_12"/>
    <property type="match status" value="1"/>
</dbReference>
<feature type="domain" description="HTH cro/C1-type" evidence="1">
    <location>
        <begin position="11"/>
        <end position="66"/>
    </location>
</feature>
<evidence type="ECO:0000259" key="1">
    <source>
        <dbReference type="PROSITE" id="PS50943"/>
    </source>
</evidence>
<proteinExistence type="predicted"/>
<dbReference type="Pfam" id="PF13560">
    <property type="entry name" value="HTH_31"/>
    <property type="match status" value="1"/>
</dbReference>
<dbReference type="KEGG" id="satk:SA2016_3741"/>
<dbReference type="SUPFAM" id="SSF48452">
    <property type="entry name" value="TPR-like"/>
    <property type="match status" value="1"/>
</dbReference>